<organism evidence="2 3">
    <name type="scientific">Botryosphaeria parva (strain UCR-NP2)</name>
    <name type="common">Grapevine canker fungus</name>
    <name type="synonym">Neofusicoccum parvum</name>
    <dbReference type="NCBI Taxonomy" id="1287680"/>
    <lineage>
        <taxon>Eukaryota</taxon>
        <taxon>Fungi</taxon>
        <taxon>Dikarya</taxon>
        <taxon>Ascomycota</taxon>
        <taxon>Pezizomycotina</taxon>
        <taxon>Dothideomycetes</taxon>
        <taxon>Dothideomycetes incertae sedis</taxon>
        <taxon>Botryosphaeriales</taxon>
        <taxon>Botryosphaeriaceae</taxon>
        <taxon>Neofusicoccum</taxon>
    </lineage>
</organism>
<dbReference type="Proteomes" id="UP000013521">
    <property type="component" value="Unassembled WGS sequence"/>
</dbReference>
<evidence type="ECO:0000313" key="2">
    <source>
        <dbReference type="EMBL" id="EOD44582.1"/>
    </source>
</evidence>
<dbReference type="OMA" id="TERSEHM"/>
<dbReference type="KEGG" id="npa:UCRNP2_8709"/>
<dbReference type="SUPFAM" id="SSF52540">
    <property type="entry name" value="P-loop containing nucleoside triphosphate hydrolases"/>
    <property type="match status" value="1"/>
</dbReference>
<dbReference type="STRING" id="1287680.R1EAW7"/>
<dbReference type="Gene3D" id="3.40.50.300">
    <property type="entry name" value="P-loop containing nucleotide triphosphate hydrolases"/>
    <property type="match status" value="1"/>
</dbReference>
<dbReference type="PANTHER" id="PTHR46411:SF4">
    <property type="entry name" value="AAA+ ATPASE DOMAIN-CONTAINING PROTEIN"/>
    <property type="match status" value="1"/>
</dbReference>
<dbReference type="InterPro" id="IPR003959">
    <property type="entry name" value="ATPase_AAA_core"/>
</dbReference>
<feature type="domain" description="AAA+ ATPase" evidence="1">
    <location>
        <begin position="17"/>
        <end position="144"/>
    </location>
</feature>
<evidence type="ECO:0000313" key="3">
    <source>
        <dbReference type="Proteomes" id="UP000013521"/>
    </source>
</evidence>
<sequence length="255" mass="29346">MDDFTAWSADFIEGKGRGLIFLLHGTPGVGKTYTAECIAANTRRPLLSLTCADLGTDPMKIETKLIRWFNIAKSWGAILLIDEADIYMEQREVQDLKRNNLVAGFLRAMEYYQGILFLTTNRVGTFDEAFVSRINVMIHYPPFTDKQRIEVWESFFSKLERERETTMRVALSTRDFVREDKKLQMLEWNGREIRNAFQIAVSLAEAEGKKDDRGRIIVSKEHIVSTVELSQAFKDYLKKLYGKDSEEFKTACGIS</sequence>
<dbReference type="AlphaFoldDB" id="R1EAW7"/>
<dbReference type="InterPro" id="IPR027417">
    <property type="entry name" value="P-loop_NTPase"/>
</dbReference>
<proteinExistence type="predicted"/>
<dbReference type="PANTHER" id="PTHR46411">
    <property type="entry name" value="FAMILY ATPASE, PUTATIVE-RELATED"/>
    <property type="match status" value="1"/>
</dbReference>
<name>R1EAW7_BOTPV</name>
<gene>
    <name evidence="2" type="ORF">UCRNP2_8709</name>
</gene>
<dbReference type="Pfam" id="PF00004">
    <property type="entry name" value="AAA"/>
    <property type="match status" value="1"/>
</dbReference>
<dbReference type="GO" id="GO:0016887">
    <property type="term" value="F:ATP hydrolysis activity"/>
    <property type="evidence" value="ECO:0007669"/>
    <property type="project" value="InterPro"/>
</dbReference>
<dbReference type="eggNOG" id="KOG0742">
    <property type="taxonomic scope" value="Eukaryota"/>
</dbReference>
<dbReference type="GO" id="GO:0005524">
    <property type="term" value="F:ATP binding"/>
    <property type="evidence" value="ECO:0007669"/>
    <property type="project" value="InterPro"/>
</dbReference>
<dbReference type="HOGENOM" id="CLU_004471_5_1_1"/>
<dbReference type="InterPro" id="IPR003593">
    <property type="entry name" value="AAA+_ATPase"/>
</dbReference>
<dbReference type="Pfam" id="PF23232">
    <property type="entry name" value="AAA_lid_13"/>
    <property type="match status" value="1"/>
</dbReference>
<dbReference type="OrthoDB" id="10042665at2759"/>
<dbReference type="SMART" id="SM00382">
    <property type="entry name" value="AAA"/>
    <property type="match status" value="1"/>
</dbReference>
<dbReference type="EMBL" id="KB916692">
    <property type="protein sequence ID" value="EOD44582.1"/>
    <property type="molecule type" value="Genomic_DNA"/>
</dbReference>
<protein>
    <submittedName>
        <fullName evidence="2">Putative atpase aaa-type core protein</fullName>
    </submittedName>
</protein>
<evidence type="ECO:0000259" key="1">
    <source>
        <dbReference type="SMART" id="SM00382"/>
    </source>
</evidence>
<reference evidence="3" key="1">
    <citation type="journal article" date="2013" name="Genome Announc.">
        <title>Draft genome sequence of Neofusicoccum parvum isolate UCR-NP2, a fungal vascular pathogen associated with grapevine cankers.</title>
        <authorList>
            <person name="Blanco-Ulate B."/>
            <person name="Rolshausen P."/>
            <person name="Cantu D."/>
        </authorList>
    </citation>
    <scope>NUCLEOTIDE SEQUENCE [LARGE SCALE GENOMIC DNA]</scope>
    <source>
        <strain evidence="3">UCR-NP2</strain>
    </source>
</reference>
<accession>R1EAW7</accession>
<dbReference type="InterPro" id="IPR056599">
    <property type="entry name" value="AAA_lid_fung"/>
</dbReference>